<protein>
    <submittedName>
        <fullName evidence="1">Uncharacterized protein</fullName>
    </submittedName>
</protein>
<proteinExistence type="predicted"/>
<gene>
    <name evidence="1" type="ORF">PAHAL_5G255200</name>
</gene>
<name>A0A2T8IL76_9POAL</name>
<dbReference type="Proteomes" id="UP000243499">
    <property type="component" value="Chromosome 5"/>
</dbReference>
<organism evidence="1">
    <name type="scientific">Panicum hallii</name>
    <dbReference type="NCBI Taxonomy" id="206008"/>
    <lineage>
        <taxon>Eukaryota</taxon>
        <taxon>Viridiplantae</taxon>
        <taxon>Streptophyta</taxon>
        <taxon>Embryophyta</taxon>
        <taxon>Tracheophyta</taxon>
        <taxon>Spermatophyta</taxon>
        <taxon>Magnoliopsida</taxon>
        <taxon>Liliopsida</taxon>
        <taxon>Poales</taxon>
        <taxon>Poaceae</taxon>
        <taxon>PACMAD clade</taxon>
        <taxon>Panicoideae</taxon>
        <taxon>Panicodae</taxon>
        <taxon>Paniceae</taxon>
        <taxon>Panicinae</taxon>
        <taxon>Panicum</taxon>
        <taxon>Panicum sect. Panicum</taxon>
    </lineage>
</organism>
<dbReference type="AlphaFoldDB" id="A0A2T8IL76"/>
<dbReference type="Gramene" id="PVH38428">
    <property type="protein sequence ID" value="PVH38428"/>
    <property type="gene ID" value="PAHAL_5G255200"/>
</dbReference>
<dbReference type="EMBL" id="CM008050">
    <property type="protein sequence ID" value="PVH38428.1"/>
    <property type="molecule type" value="Genomic_DNA"/>
</dbReference>
<reference evidence="1" key="1">
    <citation type="submission" date="2018-04" db="EMBL/GenBank/DDBJ databases">
        <title>WGS assembly of Panicum hallii.</title>
        <authorList>
            <person name="Lovell J."/>
            <person name="Jenkins J."/>
            <person name="Lowry D."/>
            <person name="Mamidi S."/>
            <person name="Sreedasyam A."/>
            <person name="Weng X."/>
            <person name="Barry K."/>
            <person name="Bonette J."/>
            <person name="Campitelli B."/>
            <person name="Daum C."/>
            <person name="Gordon S."/>
            <person name="Gould B."/>
            <person name="Lipzen A."/>
            <person name="Macqueen A."/>
            <person name="Palacio-Mejia J."/>
            <person name="Plott C."/>
            <person name="Shakirov E."/>
            <person name="Shu S."/>
            <person name="Yoshinaga Y."/>
            <person name="Zane M."/>
            <person name="Rokhsar D."/>
            <person name="Grimwood J."/>
            <person name="Schmutz J."/>
            <person name="Juenger T."/>
        </authorList>
    </citation>
    <scope>NUCLEOTIDE SEQUENCE [LARGE SCALE GENOMIC DNA]</scope>
    <source>
        <strain evidence="1">FIL2</strain>
    </source>
</reference>
<accession>A0A2T8IL76</accession>
<evidence type="ECO:0000313" key="1">
    <source>
        <dbReference type="EMBL" id="PVH38428.1"/>
    </source>
</evidence>
<sequence>MSSSQFCVFPRPKRIASAAASWVEALIQLAHEKLGESATAAANCCCSSLARRADSSTYFSASSSSRRRRAAVVLELGEADVLGAAVPNQTS</sequence>